<protein>
    <recommendedName>
        <fullName evidence="1">B3/B4 tRNA-binding domain-containing protein</fullName>
    </recommendedName>
</protein>
<sequence>MHLRISEEMAQRFPDLRISFIAVRGMDNTGDSPALQAELRTAEADFRARVPDLAALAADPRIAAWQEAYQRFGVNPKKARPSAEALLRRVVNGNPVPWINKAVNAYLFAELFYLLPVGGYTLDKLQGDLQLRLSPGSESFTPIGGTEVEQTSEGEVVYADDARVLTRRWNFRDCDHAKVEASSRDIILFVEAPSAAVSTEDLQGLVSLIGEKTRQHCGGRTTLGMLDVRESRSVELPTG</sequence>
<dbReference type="HOGENOM" id="CLU_076869_2_0_7"/>
<evidence type="ECO:0000259" key="1">
    <source>
        <dbReference type="SMART" id="SM00873"/>
    </source>
</evidence>
<dbReference type="EMBL" id="CP004025">
    <property type="protein sequence ID" value="AGC47427.1"/>
    <property type="molecule type" value="Genomic_DNA"/>
</dbReference>
<evidence type="ECO:0000313" key="3">
    <source>
        <dbReference type="Proteomes" id="UP000011131"/>
    </source>
</evidence>
<dbReference type="Proteomes" id="UP000011131">
    <property type="component" value="Chromosome"/>
</dbReference>
<dbReference type="GO" id="GO:0004826">
    <property type="term" value="F:phenylalanine-tRNA ligase activity"/>
    <property type="evidence" value="ECO:0007669"/>
    <property type="project" value="InterPro"/>
</dbReference>
<dbReference type="SMART" id="SM00873">
    <property type="entry name" value="B3_4"/>
    <property type="match status" value="1"/>
</dbReference>
<dbReference type="Gene3D" id="3.50.40.10">
    <property type="entry name" value="Phenylalanyl-trna Synthetase, Chain B, domain 3"/>
    <property type="match status" value="1"/>
</dbReference>
<dbReference type="SUPFAM" id="SSF56037">
    <property type="entry name" value="PheT/TilS domain"/>
    <property type="match status" value="1"/>
</dbReference>
<dbReference type="PANTHER" id="PTHR39209">
    <property type="match status" value="1"/>
</dbReference>
<dbReference type="InterPro" id="IPR005146">
    <property type="entry name" value="B3/B4_tRNA-bd"/>
</dbReference>
<dbReference type="eggNOG" id="COG3382">
    <property type="taxonomic scope" value="Bacteria"/>
</dbReference>
<dbReference type="InterPro" id="IPR020825">
    <property type="entry name" value="Phe-tRNA_synthase-like_B3/B4"/>
</dbReference>
<organism evidence="2 3">
    <name type="scientific">Myxococcus stipitatus (strain DSM 14675 / JCM 12634 / Mx s8)</name>
    <dbReference type="NCBI Taxonomy" id="1278073"/>
    <lineage>
        <taxon>Bacteria</taxon>
        <taxon>Pseudomonadati</taxon>
        <taxon>Myxococcota</taxon>
        <taxon>Myxococcia</taxon>
        <taxon>Myxococcales</taxon>
        <taxon>Cystobacterineae</taxon>
        <taxon>Myxococcaceae</taxon>
        <taxon>Myxococcus</taxon>
    </lineage>
</organism>
<dbReference type="PATRIC" id="fig|1278073.3.peg.6242"/>
<dbReference type="KEGG" id="msd:MYSTI_06154"/>
<accession>L7UIS6</accession>
<keyword evidence="3" id="KW-1185">Reference proteome</keyword>
<dbReference type="Pfam" id="PF03483">
    <property type="entry name" value="B3_4"/>
    <property type="match status" value="1"/>
</dbReference>
<dbReference type="GO" id="GO:0003723">
    <property type="term" value="F:RNA binding"/>
    <property type="evidence" value="ECO:0007669"/>
    <property type="project" value="InterPro"/>
</dbReference>
<reference evidence="2 3" key="1">
    <citation type="journal article" date="2013" name="Genome Announc.">
        <title>Complete genome sequence of Myxococcus stipitatus strain DSM 14675, a fruiting myxobacterium.</title>
        <authorList>
            <person name="Huntley S."/>
            <person name="Kneip S."/>
            <person name="Treuner-Lange A."/>
            <person name="Sogaard-Andersen L."/>
        </authorList>
    </citation>
    <scope>NUCLEOTIDE SEQUENCE [LARGE SCALE GENOMIC DNA]</scope>
    <source>
        <strain evidence="3">DSM 14675 / JCM 12634 / Mx s8</strain>
    </source>
</reference>
<feature type="domain" description="B3/B4 tRNA-binding" evidence="1">
    <location>
        <begin position="63"/>
        <end position="211"/>
    </location>
</feature>
<name>L7UIS6_MYXSD</name>
<dbReference type="RefSeq" id="WP_015351682.1">
    <property type="nucleotide sequence ID" value="NC_020126.1"/>
</dbReference>
<dbReference type="PANTHER" id="PTHR39209:SF2">
    <property type="entry name" value="CYTOPLASMIC PROTEIN"/>
    <property type="match status" value="1"/>
</dbReference>
<proteinExistence type="predicted"/>
<dbReference type="OrthoDB" id="276580at2"/>
<dbReference type="AlphaFoldDB" id="L7UIS6"/>
<dbReference type="STRING" id="1278073.MYSTI_06154"/>
<evidence type="ECO:0000313" key="2">
    <source>
        <dbReference type="EMBL" id="AGC47427.1"/>
    </source>
</evidence>
<gene>
    <name evidence="2" type="ordered locus">MYSTI_06154</name>
</gene>